<dbReference type="InterPro" id="IPR013217">
    <property type="entry name" value="Methyltransf_12"/>
</dbReference>
<gene>
    <name evidence="9" type="ORF">CFN78_11695</name>
</gene>
<feature type="domain" description="Carrier" evidence="8">
    <location>
        <begin position="976"/>
        <end position="1051"/>
    </location>
</feature>
<dbReference type="CDD" id="cd12117">
    <property type="entry name" value="A_NRPS_Srf_like"/>
    <property type="match status" value="2"/>
</dbReference>
<comment type="caution">
    <text evidence="9">The sequence shown here is derived from an EMBL/GenBank/DDBJ whole genome shotgun (WGS) entry which is preliminary data.</text>
</comment>
<dbReference type="NCBIfam" id="NF003417">
    <property type="entry name" value="PRK04813.1"/>
    <property type="match status" value="7"/>
</dbReference>
<dbReference type="NCBIfam" id="TIGR01733">
    <property type="entry name" value="AA-adenyl-dom"/>
    <property type="match status" value="6"/>
</dbReference>
<dbReference type="Gene3D" id="3.40.50.12780">
    <property type="entry name" value="N-terminal domain of ligase-like"/>
    <property type="match status" value="1"/>
</dbReference>
<dbReference type="SUPFAM" id="SSF53335">
    <property type="entry name" value="S-adenosyl-L-methionine-dependent methyltransferases"/>
    <property type="match status" value="1"/>
</dbReference>
<dbReference type="Pfam" id="PF00550">
    <property type="entry name" value="PP-binding"/>
    <property type="match status" value="6"/>
</dbReference>
<dbReference type="Gene3D" id="2.30.38.10">
    <property type="entry name" value="Luciferase, Domain 3"/>
    <property type="match status" value="5"/>
</dbReference>
<dbReference type="GO" id="GO:0072330">
    <property type="term" value="P:monocarboxylic acid biosynthetic process"/>
    <property type="evidence" value="ECO:0007669"/>
    <property type="project" value="UniProtKB-ARBA"/>
</dbReference>
<dbReference type="InterPro" id="IPR010060">
    <property type="entry name" value="NRPS_synth"/>
</dbReference>
<feature type="domain" description="Carrier" evidence="8">
    <location>
        <begin position="3498"/>
        <end position="3573"/>
    </location>
</feature>
<keyword evidence="3" id="KW-0596">Phosphopantetheine</keyword>
<evidence type="ECO:0000259" key="8">
    <source>
        <dbReference type="PROSITE" id="PS50075"/>
    </source>
</evidence>
<dbReference type="GO" id="GO:0003824">
    <property type="term" value="F:catalytic activity"/>
    <property type="evidence" value="ECO:0007669"/>
    <property type="project" value="InterPro"/>
</dbReference>
<dbReference type="Gene3D" id="3.40.50.980">
    <property type="match status" value="10"/>
</dbReference>
<dbReference type="InterPro" id="IPR020806">
    <property type="entry name" value="PKS_PP-bd"/>
</dbReference>
<dbReference type="SUPFAM" id="SSF56801">
    <property type="entry name" value="Acetyl-CoA synthetase-like"/>
    <property type="match status" value="6"/>
</dbReference>
<organism evidence="9 10">
    <name type="scientific">Amycolatopsis antarctica</name>
    <dbReference type="NCBI Taxonomy" id="1854586"/>
    <lineage>
        <taxon>Bacteria</taxon>
        <taxon>Bacillati</taxon>
        <taxon>Actinomycetota</taxon>
        <taxon>Actinomycetes</taxon>
        <taxon>Pseudonocardiales</taxon>
        <taxon>Pseudonocardiaceae</taxon>
        <taxon>Amycolatopsis</taxon>
    </lineage>
</organism>
<dbReference type="SUPFAM" id="SSF53474">
    <property type="entry name" value="alpha/beta-Hydrolases"/>
    <property type="match status" value="1"/>
</dbReference>
<dbReference type="GO" id="GO:0008610">
    <property type="term" value="P:lipid biosynthetic process"/>
    <property type="evidence" value="ECO:0007669"/>
    <property type="project" value="UniProtKB-ARBA"/>
</dbReference>
<dbReference type="InterPro" id="IPR006162">
    <property type="entry name" value="Ppantetheine_attach_site"/>
</dbReference>
<feature type="domain" description="Carrier" evidence="8">
    <location>
        <begin position="2038"/>
        <end position="2113"/>
    </location>
</feature>
<evidence type="ECO:0000313" key="9">
    <source>
        <dbReference type="EMBL" id="OZM72919.1"/>
    </source>
</evidence>
<dbReference type="PROSITE" id="PS00012">
    <property type="entry name" value="PHOSPHOPANTETHEINE"/>
    <property type="match status" value="5"/>
</dbReference>
<dbReference type="InterPro" id="IPR025110">
    <property type="entry name" value="AMP-bd_C"/>
</dbReference>
<feature type="domain" description="Carrier" evidence="8">
    <location>
        <begin position="7137"/>
        <end position="7212"/>
    </location>
</feature>
<dbReference type="SUPFAM" id="SSF52777">
    <property type="entry name" value="CoA-dependent acyltransferases"/>
    <property type="match status" value="14"/>
</dbReference>
<evidence type="ECO:0000256" key="4">
    <source>
        <dbReference type="ARBA" id="ARBA00022553"/>
    </source>
</evidence>
<dbReference type="InterPro" id="IPR045851">
    <property type="entry name" value="AMP-bd_C_sf"/>
</dbReference>
<feature type="domain" description="Carrier" evidence="8">
    <location>
        <begin position="4573"/>
        <end position="4648"/>
    </location>
</feature>
<dbReference type="Gene3D" id="3.30.559.10">
    <property type="entry name" value="Chloramphenicol acetyltransferase-like domain"/>
    <property type="match status" value="7"/>
</dbReference>
<dbReference type="RefSeq" id="WP_094862777.1">
    <property type="nucleotide sequence ID" value="NZ_NKYE01000006.1"/>
</dbReference>
<proteinExistence type="inferred from homology"/>
<comment type="similarity">
    <text evidence="2">Belongs to the ATP-dependent AMP-binding enzyme family.</text>
</comment>
<name>A0A263D3X8_9PSEU</name>
<dbReference type="InterPro" id="IPR009081">
    <property type="entry name" value="PP-bd_ACP"/>
</dbReference>
<dbReference type="InterPro" id="IPR023213">
    <property type="entry name" value="CAT-like_dom_sf"/>
</dbReference>
<dbReference type="Pfam" id="PF13193">
    <property type="entry name" value="AMP-binding_C"/>
    <property type="match status" value="5"/>
</dbReference>
<dbReference type="PROSITE" id="PS50075">
    <property type="entry name" value="CARRIER"/>
    <property type="match status" value="6"/>
</dbReference>
<evidence type="ECO:0000256" key="3">
    <source>
        <dbReference type="ARBA" id="ARBA00022450"/>
    </source>
</evidence>
<dbReference type="SMART" id="SM00823">
    <property type="entry name" value="PKS_PP"/>
    <property type="match status" value="6"/>
</dbReference>
<dbReference type="FunFam" id="3.40.50.980:FF:000001">
    <property type="entry name" value="Non-ribosomal peptide synthetase"/>
    <property type="match status" value="3"/>
</dbReference>
<dbReference type="FunFam" id="2.30.38.10:FF:000001">
    <property type="entry name" value="Non-ribosomal peptide synthetase PvdI"/>
    <property type="match status" value="4"/>
</dbReference>
<dbReference type="CDD" id="cd02440">
    <property type="entry name" value="AdoMet_MTases"/>
    <property type="match status" value="1"/>
</dbReference>
<dbReference type="Gene3D" id="3.40.50.1820">
    <property type="entry name" value="alpha/beta hydrolase"/>
    <property type="match status" value="1"/>
</dbReference>
<dbReference type="FunFam" id="3.30.559.10:FF:000012">
    <property type="entry name" value="Non-ribosomal peptide synthetase"/>
    <property type="match status" value="1"/>
</dbReference>
<dbReference type="EMBL" id="NKYE01000006">
    <property type="protein sequence ID" value="OZM72919.1"/>
    <property type="molecule type" value="Genomic_DNA"/>
</dbReference>
<evidence type="ECO:0000256" key="6">
    <source>
        <dbReference type="ARBA" id="ARBA00023194"/>
    </source>
</evidence>
<evidence type="ECO:0000313" key="10">
    <source>
        <dbReference type="Proteomes" id="UP000242444"/>
    </source>
</evidence>
<dbReference type="Pfam" id="PF00975">
    <property type="entry name" value="Thioesterase"/>
    <property type="match status" value="1"/>
</dbReference>
<keyword evidence="6" id="KW-0045">Antibiotic biosynthesis</keyword>
<accession>A0A263D3X8</accession>
<dbReference type="Proteomes" id="UP000242444">
    <property type="component" value="Unassembled WGS sequence"/>
</dbReference>
<evidence type="ECO:0000256" key="2">
    <source>
        <dbReference type="ARBA" id="ARBA00006432"/>
    </source>
</evidence>
<evidence type="ECO:0000256" key="7">
    <source>
        <dbReference type="SAM" id="MobiDB-lite"/>
    </source>
</evidence>
<dbReference type="FunFam" id="1.10.1200.10:FF:000016">
    <property type="entry name" value="Non-ribosomal peptide synthase"/>
    <property type="match status" value="4"/>
</dbReference>
<dbReference type="GO" id="GO:0009403">
    <property type="term" value="P:toxin biosynthetic process"/>
    <property type="evidence" value="ECO:0007669"/>
    <property type="project" value="UniProtKB-ARBA"/>
</dbReference>
<keyword evidence="4" id="KW-0597">Phosphoprotein</keyword>
<dbReference type="NCBIfam" id="TIGR01720">
    <property type="entry name" value="NRPS-para261"/>
    <property type="match status" value="1"/>
</dbReference>
<dbReference type="InterPro" id="IPR000873">
    <property type="entry name" value="AMP-dep_synth/lig_dom"/>
</dbReference>
<dbReference type="InterPro" id="IPR042099">
    <property type="entry name" value="ANL_N_sf"/>
</dbReference>
<reference evidence="9 10" key="1">
    <citation type="submission" date="2017-07" db="EMBL/GenBank/DDBJ databases">
        <title>Amycolatopsis antarcticus sp. nov., isolated from the surface of an Antarcticus brown macroalga.</title>
        <authorList>
            <person name="Wang J."/>
            <person name="Leiva S."/>
            <person name="Huang J."/>
            <person name="Huang Y."/>
        </authorList>
    </citation>
    <scope>NUCLEOTIDE SEQUENCE [LARGE SCALE GENOMIC DNA]</scope>
    <source>
        <strain evidence="9 10">AU-G6</strain>
    </source>
</reference>
<dbReference type="CDD" id="cd19534">
    <property type="entry name" value="E_NRPS"/>
    <property type="match status" value="1"/>
</dbReference>
<dbReference type="Gene3D" id="3.40.50.150">
    <property type="entry name" value="Vaccinia Virus protein VP39"/>
    <property type="match status" value="1"/>
</dbReference>
<evidence type="ECO:0000256" key="1">
    <source>
        <dbReference type="ARBA" id="ARBA00001957"/>
    </source>
</evidence>
<dbReference type="GO" id="GO:0031177">
    <property type="term" value="F:phosphopantetheine binding"/>
    <property type="evidence" value="ECO:0007669"/>
    <property type="project" value="InterPro"/>
</dbReference>
<evidence type="ECO:0000256" key="5">
    <source>
        <dbReference type="ARBA" id="ARBA00022737"/>
    </source>
</evidence>
<protein>
    <submittedName>
        <fullName evidence="9">Non-ribosomal peptide synthetase</fullName>
    </submittedName>
</protein>
<feature type="region of interest" description="Disordered" evidence="7">
    <location>
        <begin position="2019"/>
        <end position="2040"/>
    </location>
</feature>
<sequence length="7482" mass="799836">MALSYGRDSRLPLSDGQAGVWFAQQLAPQNPIYNLAQRIDIGGPLDPELFETAVRRAVAETETFLVDFVTEDDGGIRQVVDPESPWPYRFLDLGGRPDPDTEADERVRAELGRPRRPGLDPLLAQTLVKLGEGRFRWYIQLHHLIGDGVTVSMHTRRVAAIYTALDAGDTVPDHDFVALADVLAEEKAYRDSAQYEKDRAYWRERLAGLPTEPGLAPAPATQATGFLRRSAETPPDTAERLREVARAAGTSWTTLLFTATAAYVHRVTGATDVVLGMPVAARTGKAMRSTPAMVSNAVPVRLTVRPDTTLTELIRRTSTAMREALRHQRYRYEDLRRDLGLGGAGRLVGPSVNVMPFDAGLRFGSHTAVKHVVSTGPIEDLSVLVYTQPDTTSLRVVLDANPDSYRPEDLDLHHERFLRLLGSVLDAGPDTVVGALEVLSADERRGPTGPAIDTPRPGVGVVHLFEQRARTAPDAVALVSERDDHTFGELDARADEVAAALAVRGVGAESRVGVFLGSSPELAIAVLGAAKAAAVFVPLDAAHPADRLRWIAADAGVEVVLSSRALLDDVRNILPGTAVLCVDDLGTGNDGARKHGAGAASGWIAEGAACVFYTSGSTNVPKGVVFGHRELENFTLAMVEAFGLTADDRFLQVASTGFDVLLEELLPTLVAGGAVVFPGDRFLASGADLADHTERFGVTAVELTTAYWHEWVDELARTGRKLPGSLRMVAVGGERIHPERLAQWSELGTDLVHVYGLTEATVTTTTFRLPAGQRPDPAGVLPIGHPIGNARTHVLDSALHPVPAGVAGELYVAGLGLARGYADRPGPTASRFVADPHPGAPGARMYRTGDVVRRRRDGELEFVGRVDDQVKLRGFRIELGEVATVLGRHPGVGQVSVVIREDQPGDRRLVGYVTPGENAAPSAEELRAHVARQLPEYMVPSAVVGVDVLPLTVNGKVDRAALPAPERETASAGGRAPRDDRETVLCGLFAEVLDVPRVTIDDGFFDLGGHSLLATRLVSRIRSTLGAELDVRTLFDAPTVAALGEAIATRAEGDLAHRPALAPRHRPDTLPLSFAQYRLWFLHRFEGPSPTYNVPLALRLTGELDVEALRGALADVVDRHETLRTVFPETGGVPRQDVLTVTDPRLARTEVAEADLDAALAAAANRAFDLATEAPLHAELFTVDGTRHVLLVLLHHIAGDGASMAPFARDLATAYAARRAGHAPGWNPLPVQYADYTLWQRELLGEANDPGSRLAAQLGYWTGALADLPQRLELPTDRPRPAVATHRGATVPLTLGTDLHARLLDLARDAGATLFMVVQAGLSALLGKLGAGTDIPLGAPIAGRTDDNADELVGYFVNTLVLRTDISGAPTFGDLLARVRDASLAAYRNQDVPFEHLVEVLNPVRSAAHHPLFQVMLAVQNNAGLTVDMPGLDVEPEVFHNGVAKFDLTFTLDERTDAAGAPAGLAGAIEYSEDLFDRATVESIACRLDRLLSAVAADPAVVIDTLDVLDEAERERLPRLAGADAPELVAGTITASFAQQAAATPDAPAIIEGESELTYAELDRDANRLARVLLERGARPGSTVALLLPRGGRQLVALLAVLRTGAAYVPVDPDHPAERMRFMLDDAAPALILTTAAARGSLPAAADRVIALDDPEVTARTGRAAGTEVTEAERGTPPHPADAAYVVYTSGSTGTPKGVVVTHGSVVNLAIDQARRLGAGEGSRMLQFASPSFDGAVFEIFVAWLSGAALVTAGRERLLPGEDLGALLARTGVTHLAMPPAALAAMPEDGLDGLDCLVAVGEVLPPHLVDRWAPRVPMRNGYGPTEFTVSATMSAPLVAGAGGRPPIGGPIANTRAHVLDAGLRPVPPMVVGELYLAGAGVARGYLGRPGLTAGRFLPDPFGEPGARMYRTGDLVRRLPGGELDFAGRADGQVKLRGFRIEPGEVESVLAGHPEVAEAAVVVREDRPGDRRLVGYVVPMEQGAPEPDALRDHAAGILPAHTVPATVVVLAELPLSPNGKLDRDALPVPETAGSATGREPRGGQEKVLCGLFAEVLGTEVVSIDDGFFDLGGHSLLATRLVSRIRAVLDVELEIRTLFEAPTVAELAARLGGGTSARPRLLPMRRPDQIPLSYAQRRLWFLHRLEGPSATYNVPMALRVTGDLDAEALRAALADVTGRHESLRTLFPETDGEPHQRIVTVAEAAPRLTLTRAGAEDLPAALENAARYGFELREEPPLRAELFTLGEREHVLLLLLHHIAGDGWSMAPLAADLATAYAARLAGHAPEWAPLPVQYADYTLWQRDLLGDPGEPDSRFARQVRYWREELRDLPETLTLPTDRPRPAVSGHRGGETAFTLDTSLHRELAELARRCDASLYMVLQAAVAALLTALGAGTDIPLGGAVAGRTDEALDDSVGFFVNSLVLRTDTAGDPTFAELVGRARRTSLDAYANQDVPFEHLVETLNPTRSPSHHPLFQVMLALQNTPEGRFSLPGAEVRPEPAHTGTARFDLFFDLSERYDADGAPGGIRAFVEYSADLFDESTAALLTARLVRLLHAVAADPGLRLGELDLLTDDEREALLDFPAVEPLPRLALPELFTRTVAANPQAVAVVHGEQEITYAELDARAERLAAALAGHGVRAEDTVALLQERSADLVVSVLAVVRSGAAYLPLDERQPDTRLRQALDGAGTTLVLTDRPGRATGLGGGVTVVDVSDPGPSTGHPPALATISPERLAYVMHTSGSTGTPKGIAVSHGDVAALALDHRWSPDAQRRVLLHSPHAFDASTYELWVPLLSGGTLVVAPTGRLDTDRLRTLIVGERITGLWVTAGLFRLLAEDAPECFTAVREVWTGGDAVSASAVRRVLDVCPDTTVVNGYGPTETTTFAASRPTRAGERIGATVPIGRPLDGMRAYVLDAGMRLVPPGVTGELYLAGRGLARGYLHRPGWTAERFAADPFGPAGSRMYRTGDLARWSAGELEFAGRADDQVKLRGFRIELGEVESALAGHPEVALAAVTVREDRPGDRRMVGYLVPGETGSARDGRVEREQIGEWQQIYDTMYGGSTTEGTPELGADFSGWNSSYDGRPIPLAEMCEWRDATVERIRELRPRRVLEIGVGTGLLLAGLAPDSEAYWGIDFSAPVIEELRRRVDAEPALAGKVELRVAAADELDALPAGFFDTVVINSVVQYFPNAAYLIGVIREAAALLAPGGTVFVGDVRDRRLLRGFRAAVEFCGEEQPESAGALHGAIEQSVRLEKELLIDPGFFAALRPEVTGLTGVDVRLKRGRAHNELTRYRYDVALQLGQEADSWQDTPSWDWAAIGGSFDALAGLLGECGPARVRVTGVPNARIAHETTALRVLDETGSVTAGVRALHTPAGVDPEALHELGERLGYRVYVTWGTDAGTGAMDVLFGDTSSGRPSDLYLPNGPAGNAAAFYANDPAAVREHGALVGSVRDWLGERLPDYMVPGALVVLDSLPLTANGKLDRRALPAPEFTGTPGGRAPNTPHEEILCGLFAEILGVDRVSVDDSFFDLGGHSLLATRLASRVRARMGVELPIATLFTAPTVGELAPRLTEPGEVRPALTAGTRPARVPLSFGQRRLWFMHRMEGPSATYNMPAALRLSGSVDAGTLRAALADVVGRHEILRTVLREEDGTPYQHVLPADTIEVDLPVTAVTEADLPAALSASAQYVFDPAADIPVRVELFALGGGEFVLLLLLHHSAGDGWSMVPFTRDLSAAYRARHEGTAPQWEPLPVQYADYTLWQRELLGDQADPDSRIARQLDYWSTTLSGSPDRLDLPTDRPRPAVASYRGDILAWTVDRDLHAALTAFGRGRGASLFMVLQAGLAGLLTRLGAGTDIPLGTPIAGRTDEKLHDLVGFFVNALVVRTDTSGDPTFAELVDRARVASLGAFAHQDVPFEHVVETVNPARSPAYQPLFQISLALQNAPRGEIELPGVTVHPEPSLRTDASRFDLSVNLNERHTDSGEPDGMDVYAEYSTDLFDADTIRTLLRRWGDFLRERVAAPSAPLGSGDVLTADERTRLAGWNRTETAEPGTDVVTLFENRVDAAPDALALAGTGGELTFAELDARAEAVASALTARGAGPESVIAVAAGAGPDMVVAALGVLKAGAAFLPLDSGHPADRLRWITGDAGVRVLLTHRPALSTVEKTFAGLDVLCVDDLAATGNGGGDDDGNCAGYTTRTPRRTLDGAGAACLFYTSGTTNLPKGVVFAHRELANYTAAMVEAFGLTAHDRFLQVASIGFDVLLEELLPVLIAGGTVVLAGDRLLASGTDLADTIGRFAVTGVELTTAYWHEWVDELTRSGRALPASLRFVAVGGERIRSDRLARWTELGPDLVHVYGLTEATVTSTTYRLPAGSAPDTGELPIGHPIGNARTHVLDAALNPVPPGVAGELYVAGLGLARGYTGRPGLTASRFVADPFDPAGARMYRTGDVVRRRADGELEFVGRVDHQVKIRGYRVEPGEIETVLGRHEHVGQVAVVVREDTPGDKRLIAYVTAAGPAPVDTEQLRAHVARDLPEYMVPAAVVGLDGLPLTVNGKLDRAALPAPVLATAPQGRAPGNSREAALCALFAEVLDVPAVSVDDNFFDLGGHSLLATRLASRIRAELGADIGVRTLFEAPTAAALADLLPGRETADERPELLPAPRPRNVPLSFAQRRLWFLHQLEGPSPTYNVPLALRLHGPLDIDALHAALTDVLTRHETLRTVFPAVDGRPSQHILPAGSAAIDLPVTAVEEAAVDRALERAASHGFELSTELPLRAELFSLGQDRFVLSLLMHHIAGDGWSMAPFARDLAQAYTARREGRAPHWNPLPVQYADYTLWQHRVLGEPDNPDSVISRQIEHWRQALSGLPERLALPTDRPRPATLSYRGAALNDHLPAELHRGIAVLARQSGSSVFIVMQAAVAALLTALGAGTDIPLGSPIAGRTDEKLDELVGYFVNTLVLRTDTSGDPTFRTLVDRVRNASLDAYANQDVPFEHLVDALKPTRSLSHHPLFQVMLSFENNAEPDLTLPGVTVSPAGTELAIAKFDLTVNISENRTTEGEPDGLALYVEYSTDLFDAATIRSLVDRLARLTASAVAEPDRRIGGIDLVTPAEREYLLRAAEGTQRTTGPATLPDLLRAQALHTPDAPALVHAGETTSYRELDAAASRLAHLLVEHGAGPEQVVGILHERSPQAVVAVLAALKAGAAYLTVEPEHPDERIAYVLDDARPLCVLTDETGRERLAGLPVNTIVPDPAALSRYPDTGPAHRLDPASPAYLIYTSGSTGRPKGTVLPHSAVADYLRWAADAYPSTTGSTLLHSSLSFDLTVTALLVPLAVGGTLVIADLGDETVDQPATFLKATPGHLAMLNALPERFSPTREIVIGGEQLTAELVESWRRHHPDVTIVNEYGPTEATVGCVAHRIAPGDTLAPGAVPIGVPVWNTRVHVLDAALRLVPPGVVGELYVAGDGLARGYLNRSALTAHRFVADPYARTAGTRMYRTGDLVRRRTDGNLEYLGRADAQVKVRGFRIEPGEIEAVLGADPSVAAVVVIVREDRPGDPRLVGYVVPAEGETADPERLRRLAATQLPDYMVPTAIMPITTFPLTTNGKLNRAALPAPEAPTATAARGPETPQQEVLCGLFAEVLGTDRVGIDDNFFDLGGDSIVSIQLVSRARTRGLVITARDVFRHRTVAALAAAARPVDDVAAPVLDGTGDLPLTPIMRWLQDRGGDTEGFHQSILLRTPPDADADRLTATVQTLLDHHDMLRATLLGEGTRLHVPAPGSVPADTVLRHVPAAGLDEASLRELVTGEFTAAIAALSPAEGSMLRAVWFDTGAGEAGRLLLTVHHLAVDGVSWRILLADLATAWTHGPATTLEPVTTPFRHWAHQLARAAHEGDFRDTLPFWTATLCAPDPLLSTRPLDPDRDTTATTRSLTTTLTRQWAEPLLGRLPAAFHGGANDVLLTGLALAFARWRRRRDLGTTTPVLVDVEGHGREEITETAGHVPDLSRTVGWFTSIYPVRLDPGPDGDPAVAIKRVKEQLRALRHNGIDYGVLRHLDPEAGPHLAGLARPQIAFNYLGRFGTGTRETQDFGPAADAIDLDHAGGALPLTHGLEINAVTEDGSGGPDLTATWTWAEGLYDEHEVAELADLWSHALRELVEAPLTGGRTPSDLPLAGLVQAEVEQVEAAWPDLADVLPLSPLQEGLLFHAHEADAGEDVYVVQLAVDLDGALDTERLRRAAQSLLNRHQGLRVGFHPLGTGAWVQVVTDAISAPWREHDLSDVDDDARPAALEELARRERALPFDPRRAPLLRFALARGSDDRYRLILTAHHVVLDGWSMSIVLGELIRILAGDERSLPPAASYRDYLAWIAGRDREQARTAWRHVLDGVPGPTLLAPAAQREDPVTPAEFTVELPTALGEALTATNRAHGWTLNTVLQGAWAVLLSRLTGREDVVFGGVVSGRPPEVAHIETAVGLFINTLPVRVRPDSAKPLREVLDDLQDQQSTLTEHQHLGLAEIQGLAGHGELFDTLLVFENYPTDGDGLNLPGQDVRVTGLAGHDATHYPLAIAAAPGERIALRFVYRPDQFTETGVRDICARLTRVLHLAATDPGLLIGRIDVLDPAERRTLLAERNDTTHTVTGGTVPKVFAGHAHATPDAPAVSDGTRTLTYRQLDERSNRLANHLRALGVRAETRVALLQQRSADLVVSALAVLKAGGTYVPLDERHPDDRLSWVLRETATRVLLTDRTSRRPFPHTAHVVCVDDDIWLTAGPTPPTAAIHPDSLAQIIHTSGSSGTPKGVGIVHRSIRDLAADRNWAAGPPRQVLMHSAPAFDASTFELWMPLLNGGHIVLAPPGPSDVDTLADLIRHAGVDSALFTPVLFDLFAAEHPDALGRLRDVWTGGEAASPAAFRLALDACPDTTVVNAYGPAENTVIAATLPLRTGDPVGDGVPIGTPSDNTALYVLDTALNPVPDGVTGELYIAGTGLARGYLNRPMWTAERFVADPFRPGAGRMYRTGDLARWNTEGTLEFAGRADDQVKIRGFRIEPGEVRSVLGTHPEVGRSAVVVREDAPGERRLVAYVVPVAGTAPDPGSLREHVRRTCPEHLVPAAVVLLEDLPTTINGKLDHAALRPPEYATATARPARTPREQVLSGLFAEVLGTGPVGIDDGFFELGGHSLLASRLAARVRAEFGIGLAVRDVFEAPTVAGLARRLDRTVTVPEFDAVLPIRATGSRPPLFCVAAVSGLAWSYFGLAARLDPGLPIHGLQSPGLTGDQAIPTGIAELASAHVRHIREVQPEGPFHLLGWSFGGIVAHAIATELRAQGAEVAMLAMLDSYPPAELTAQRPPTEHEVLLGLLEHLGCDTSAIGDTALRPAEAARIVGDELGAPGHFGESVMAALVEASIANVAALHSHTPGHFDGDLLFVTADPDGTGAAPAEHWRAHIGGEITDHRLAFDHNDLLSPGAVTEIAPLLPTHHDPSNRSGAAS</sequence>
<dbReference type="InterPro" id="IPR029063">
    <property type="entry name" value="SAM-dependent_MTases_sf"/>
</dbReference>
<dbReference type="InterPro" id="IPR020802">
    <property type="entry name" value="TesA-like"/>
</dbReference>
<dbReference type="Pfam" id="PF08242">
    <property type="entry name" value="Methyltransf_12"/>
    <property type="match status" value="1"/>
</dbReference>
<keyword evidence="10" id="KW-1185">Reference proteome</keyword>
<dbReference type="PANTHER" id="PTHR45527:SF1">
    <property type="entry name" value="FATTY ACID SYNTHASE"/>
    <property type="match status" value="1"/>
</dbReference>
<dbReference type="CDD" id="cd05930">
    <property type="entry name" value="A_NRPS"/>
    <property type="match status" value="3"/>
</dbReference>
<dbReference type="SUPFAM" id="SSF47336">
    <property type="entry name" value="ACP-like"/>
    <property type="match status" value="6"/>
</dbReference>
<dbReference type="FunCoup" id="A0A263D3X8">
    <property type="interactions" value="3"/>
</dbReference>
<dbReference type="InterPro" id="IPR020845">
    <property type="entry name" value="AMP-binding_CS"/>
</dbReference>
<dbReference type="CDD" id="cd19540">
    <property type="entry name" value="LCL_NRPS-like"/>
    <property type="match status" value="4"/>
</dbReference>
<feature type="region of interest" description="Disordered" evidence="7">
    <location>
        <begin position="1661"/>
        <end position="1680"/>
    </location>
</feature>
<dbReference type="PROSITE" id="PS00455">
    <property type="entry name" value="AMP_BINDING"/>
    <property type="match status" value="4"/>
</dbReference>
<dbReference type="FunFam" id="1.10.1200.10:FF:000005">
    <property type="entry name" value="Nonribosomal peptide synthetase 1"/>
    <property type="match status" value="2"/>
</dbReference>
<dbReference type="GO" id="GO:0017000">
    <property type="term" value="P:antibiotic biosynthetic process"/>
    <property type="evidence" value="ECO:0007669"/>
    <property type="project" value="UniProtKB-KW"/>
</dbReference>
<dbReference type="InterPro" id="IPR036736">
    <property type="entry name" value="ACP-like_sf"/>
</dbReference>
<dbReference type="NCBIfam" id="NF004282">
    <property type="entry name" value="PRK05691.1"/>
    <property type="match status" value="6"/>
</dbReference>
<dbReference type="InParanoid" id="A0A263D3X8"/>
<dbReference type="OrthoDB" id="2472181at2"/>
<dbReference type="GO" id="GO:0043041">
    <property type="term" value="P:amino acid activation for nonribosomal peptide biosynthetic process"/>
    <property type="evidence" value="ECO:0007669"/>
    <property type="project" value="TreeGrafter"/>
</dbReference>
<dbReference type="Gene3D" id="1.10.1200.10">
    <property type="entry name" value="ACP-like"/>
    <property type="match status" value="5"/>
</dbReference>
<dbReference type="FunFam" id="3.30.300.30:FF:000010">
    <property type="entry name" value="Enterobactin synthetase component F"/>
    <property type="match status" value="4"/>
</dbReference>
<dbReference type="InterPro" id="IPR001031">
    <property type="entry name" value="Thioesterase"/>
</dbReference>
<dbReference type="Pfam" id="PF00501">
    <property type="entry name" value="AMP-binding"/>
    <property type="match status" value="6"/>
</dbReference>
<dbReference type="Gene3D" id="3.30.300.30">
    <property type="match status" value="7"/>
</dbReference>
<keyword evidence="5" id="KW-0677">Repeat</keyword>
<dbReference type="Gene3D" id="3.30.559.30">
    <property type="entry name" value="Nonribosomal peptide synthetase, condensation domain"/>
    <property type="match status" value="7"/>
</dbReference>
<dbReference type="Pfam" id="PF00668">
    <property type="entry name" value="Condensation"/>
    <property type="match status" value="7"/>
</dbReference>
<dbReference type="InterPro" id="IPR010071">
    <property type="entry name" value="AA_adenyl_dom"/>
</dbReference>
<comment type="cofactor">
    <cofactor evidence="1">
        <name>pantetheine 4'-phosphate</name>
        <dbReference type="ChEBI" id="CHEBI:47942"/>
    </cofactor>
</comment>
<dbReference type="GO" id="GO:0005829">
    <property type="term" value="C:cytosol"/>
    <property type="evidence" value="ECO:0007669"/>
    <property type="project" value="TreeGrafter"/>
</dbReference>
<dbReference type="SMART" id="SM00824">
    <property type="entry name" value="PKS_TE"/>
    <property type="match status" value="1"/>
</dbReference>
<dbReference type="CDD" id="cd19543">
    <property type="entry name" value="DCL_NRPS"/>
    <property type="match status" value="1"/>
</dbReference>
<feature type="domain" description="Carrier" evidence="8">
    <location>
        <begin position="5624"/>
        <end position="5698"/>
    </location>
</feature>
<dbReference type="InterPro" id="IPR029058">
    <property type="entry name" value="AB_hydrolase_fold"/>
</dbReference>
<dbReference type="PANTHER" id="PTHR45527">
    <property type="entry name" value="NONRIBOSOMAL PEPTIDE SYNTHETASE"/>
    <property type="match status" value="1"/>
</dbReference>
<dbReference type="InterPro" id="IPR001242">
    <property type="entry name" value="Condensation_dom"/>
</dbReference>
<dbReference type="FunFam" id="3.40.50.12780:FF:000012">
    <property type="entry name" value="Non-ribosomal peptide synthetase"/>
    <property type="match status" value="2"/>
</dbReference>